<dbReference type="InterPro" id="IPR000620">
    <property type="entry name" value="EamA_dom"/>
</dbReference>
<feature type="transmembrane region" description="Helical" evidence="1">
    <location>
        <begin position="193"/>
        <end position="214"/>
    </location>
</feature>
<dbReference type="InterPro" id="IPR037185">
    <property type="entry name" value="EmrE-like"/>
</dbReference>
<keyword evidence="1" id="KW-1133">Transmembrane helix</keyword>
<dbReference type="PANTHER" id="PTHR22911:SF76">
    <property type="entry name" value="EAMA DOMAIN-CONTAINING PROTEIN"/>
    <property type="match status" value="1"/>
</dbReference>
<organism evidence="3">
    <name type="scientific">Desulfacinum infernum</name>
    <dbReference type="NCBI Taxonomy" id="35837"/>
    <lineage>
        <taxon>Bacteria</taxon>
        <taxon>Pseudomonadati</taxon>
        <taxon>Thermodesulfobacteriota</taxon>
        <taxon>Syntrophobacteria</taxon>
        <taxon>Syntrophobacterales</taxon>
        <taxon>Syntrophobacteraceae</taxon>
        <taxon>Desulfacinum</taxon>
    </lineage>
</organism>
<dbReference type="Pfam" id="PF00892">
    <property type="entry name" value="EamA"/>
    <property type="match status" value="2"/>
</dbReference>
<gene>
    <name evidence="3" type="ORF">ENS06_00425</name>
</gene>
<evidence type="ECO:0000259" key="2">
    <source>
        <dbReference type="Pfam" id="PF00892"/>
    </source>
</evidence>
<feature type="domain" description="EamA" evidence="2">
    <location>
        <begin position="19"/>
        <end position="150"/>
    </location>
</feature>
<accession>A0A832A181</accession>
<comment type="caution">
    <text evidence="3">The sequence shown here is derived from an EMBL/GenBank/DDBJ whole genome shotgun (WGS) entry which is preliminary data.</text>
</comment>
<feature type="transmembrane region" description="Helical" evidence="1">
    <location>
        <begin position="110"/>
        <end position="128"/>
    </location>
</feature>
<feature type="transmembrane region" description="Helical" evidence="1">
    <location>
        <begin position="250"/>
        <end position="274"/>
    </location>
</feature>
<protein>
    <submittedName>
        <fullName evidence="3">DMT family transporter</fullName>
    </submittedName>
</protein>
<feature type="transmembrane region" description="Helical" evidence="1">
    <location>
        <begin position="78"/>
        <end position="98"/>
    </location>
</feature>
<keyword evidence="1" id="KW-0812">Transmembrane</keyword>
<sequence>MNILRRGPMPDKEKTPAPWSLWAVVCTGMAAISSASILIRLAQAPSLAIAAYRVTLAALVIAPWALSKRFTSPSKDPLPWKALLFSGLFLALHFALWIESLKRTTVASSVTLVSTSPIFTAVFSSFLLKERIQPLMGAAIAACVAGTAVVAGLDFRLGIHSLLGDLLALLGGLMASGYFLAGRYARRTLPLRTYIFWSYGIAGGVLILLCLISRTPLYGFSAETTAVLVLLAVVPQLIGHTSFNWALKHLSATAVAVLTLGEPLGATTLAFFFFRETVSLPTALGLCVLAAGIVMGAVASSSPPKRARSPRA</sequence>
<feature type="transmembrane region" description="Helical" evidence="1">
    <location>
        <begin position="159"/>
        <end position="181"/>
    </location>
</feature>
<dbReference type="EMBL" id="DSTK01000004">
    <property type="protein sequence ID" value="HFK95772.1"/>
    <property type="molecule type" value="Genomic_DNA"/>
</dbReference>
<feature type="transmembrane region" description="Helical" evidence="1">
    <location>
        <begin position="135"/>
        <end position="153"/>
    </location>
</feature>
<feature type="transmembrane region" description="Helical" evidence="1">
    <location>
        <begin position="220"/>
        <end position="238"/>
    </location>
</feature>
<proteinExistence type="predicted"/>
<dbReference type="PANTHER" id="PTHR22911">
    <property type="entry name" value="ACYL-MALONYL CONDENSING ENZYME-RELATED"/>
    <property type="match status" value="1"/>
</dbReference>
<dbReference type="GO" id="GO:0016020">
    <property type="term" value="C:membrane"/>
    <property type="evidence" value="ECO:0007669"/>
    <property type="project" value="InterPro"/>
</dbReference>
<evidence type="ECO:0000313" key="3">
    <source>
        <dbReference type="EMBL" id="HFK95772.1"/>
    </source>
</evidence>
<name>A0A832A181_9BACT</name>
<reference evidence="3" key="1">
    <citation type="journal article" date="2020" name="mSystems">
        <title>Genome- and Community-Level Interaction Insights into Carbon Utilization and Element Cycling Functions of Hydrothermarchaeota in Hydrothermal Sediment.</title>
        <authorList>
            <person name="Zhou Z."/>
            <person name="Liu Y."/>
            <person name="Xu W."/>
            <person name="Pan J."/>
            <person name="Luo Z.H."/>
            <person name="Li M."/>
        </authorList>
    </citation>
    <scope>NUCLEOTIDE SEQUENCE [LARGE SCALE GENOMIC DNA]</scope>
    <source>
        <strain evidence="3">SpSt-456</strain>
    </source>
</reference>
<feature type="transmembrane region" description="Helical" evidence="1">
    <location>
        <begin position="21"/>
        <end position="41"/>
    </location>
</feature>
<dbReference type="SUPFAM" id="SSF103481">
    <property type="entry name" value="Multidrug resistance efflux transporter EmrE"/>
    <property type="match status" value="2"/>
</dbReference>
<dbReference type="Gene3D" id="1.10.3730.20">
    <property type="match status" value="2"/>
</dbReference>
<keyword evidence="1" id="KW-0472">Membrane</keyword>
<evidence type="ECO:0000256" key="1">
    <source>
        <dbReference type="SAM" id="Phobius"/>
    </source>
</evidence>
<dbReference type="AlphaFoldDB" id="A0A832A181"/>
<feature type="transmembrane region" description="Helical" evidence="1">
    <location>
        <begin position="47"/>
        <end position="66"/>
    </location>
</feature>
<feature type="transmembrane region" description="Helical" evidence="1">
    <location>
        <begin position="280"/>
        <end position="299"/>
    </location>
</feature>
<feature type="domain" description="EamA" evidence="2">
    <location>
        <begin position="163"/>
        <end position="295"/>
    </location>
</feature>